<sequence>MTSLPGMALPIITIFQDATVGLISLMFKPYLPFDLAGVNSMVRIAVALNDKENGPTQADGRAPSLVAFNEKEWYIGASEWVANDHVKSGSYVDVVVHQEDDGAGQEPTYMQVLGHDDAVCVAYIGQTWPDGQQRGWLGDVGRACGKRWFFSNVKVGEQKYMPDCTWLDRDHAKDGTDALENIEAAAMQIHMQDFTNLTEPYPTDPSYYCTYPATLFVRDYDYEFRLEWFEHKIPSRSRIAFWKDHGFRSKRRSAHPHRRRPQPSKRSLALRSKLVSSTHEKHSAKALCGSDTSHGPDFVSHSEGLFCDMGTKRVWPLCKTTEEVEVGCYDWESHGLVMREGKEGRDYADVEEWA</sequence>
<evidence type="ECO:0000256" key="1">
    <source>
        <dbReference type="SAM" id="MobiDB-lite"/>
    </source>
</evidence>
<keyword evidence="3" id="KW-1185">Reference proteome</keyword>
<feature type="compositionally biased region" description="Basic residues" evidence="1">
    <location>
        <begin position="250"/>
        <end position="263"/>
    </location>
</feature>
<dbReference type="GeneID" id="59331525"/>
<evidence type="ECO:0000313" key="2">
    <source>
        <dbReference type="EMBL" id="KAF6220680.1"/>
    </source>
</evidence>
<organism evidence="2 3">
    <name type="scientific">Letharia lupina</name>
    <dbReference type="NCBI Taxonomy" id="560253"/>
    <lineage>
        <taxon>Eukaryota</taxon>
        <taxon>Fungi</taxon>
        <taxon>Dikarya</taxon>
        <taxon>Ascomycota</taxon>
        <taxon>Pezizomycotina</taxon>
        <taxon>Lecanoromycetes</taxon>
        <taxon>OSLEUM clade</taxon>
        <taxon>Lecanoromycetidae</taxon>
        <taxon>Lecanorales</taxon>
        <taxon>Lecanorineae</taxon>
        <taxon>Parmeliaceae</taxon>
        <taxon>Letharia</taxon>
    </lineage>
</organism>
<gene>
    <name evidence="2" type="ORF">HO133_003113</name>
</gene>
<accession>A0A8H6CBU0</accession>
<proteinExistence type="predicted"/>
<name>A0A8H6CBU0_9LECA</name>
<feature type="region of interest" description="Disordered" evidence="1">
    <location>
        <begin position="250"/>
        <end position="271"/>
    </location>
</feature>
<reference evidence="2 3" key="1">
    <citation type="journal article" date="2020" name="Genomics">
        <title>Complete, high-quality genomes from long-read metagenomic sequencing of two wolf lichen thalli reveals enigmatic genome architecture.</title>
        <authorList>
            <person name="McKenzie S.K."/>
            <person name="Walston R.F."/>
            <person name="Allen J.L."/>
        </authorList>
    </citation>
    <scope>NUCLEOTIDE SEQUENCE [LARGE SCALE GENOMIC DNA]</scope>
    <source>
        <strain evidence="2">WasteWater1</strain>
    </source>
</reference>
<dbReference type="AlphaFoldDB" id="A0A8H6CBU0"/>
<dbReference type="Proteomes" id="UP000593566">
    <property type="component" value="Unassembled WGS sequence"/>
</dbReference>
<comment type="caution">
    <text evidence="2">The sequence shown here is derived from an EMBL/GenBank/DDBJ whole genome shotgun (WGS) entry which is preliminary data.</text>
</comment>
<dbReference type="RefSeq" id="XP_037150115.1">
    <property type="nucleotide sequence ID" value="XM_037294037.1"/>
</dbReference>
<evidence type="ECO:0000313" key="3">
    <source>
        <dbReference type="Proteomes" id="UP000593566"/>
    </source>
</evidence>
<dbReference type="EMBL" id="JACCJB010000016">
    <property type="protein sequence ID" value="KAF6220680.1"/>
    <property type="molecule type" value="Genomic_DNA"/>
</dbReference>
<protein>
    <submittedName>
        <fullName evidence="2">Uncharacterized protein</fullName>
    </submittedName>
</protein>